<comment type="caution">
    <text evidence="13">The sequence shown here is derived from an EMBL/GenBank/DDBJ whole genome shotgun (WGS) entry which is preliminary data.</text>
</comment>
<feature type="region of interest" description="Disordered" evidence="11">
    <location>
        <begin position="262"/>
        <end position="290"/>
    </location>
</feature>
<evidence type="ECO:0000256" key="7">
    <source>
        <dbReference type="ARBA" id="ARBA00023002"/>
    </source>
</evidence>
<dbReference type="EMBL" id="JAHLEM010000052">
    <property type="protein sequence ID" value="MBU3863743.1"/>
    <property type="molecule type" value="Genomic_DNA"/>
</dbReference>
<evidence type="ECO:0000256" key="6">
    <source>
        <dbReference type="ARBA" id="ARBA00022857"/>
    </source>
</evidence>
<evidence type="ECO:0000256" key="2">
    <source>
        <dbReference type="ARBA" id="ARBA00005189"/>
    </source>
</evidence>
<keyword evidence="9" id="KW-0576">Peroxisome</keyword>
<dbReference type="Pfam" id="PF13561">
    <property type="entry name" value="adh_short_C2"/>
    <property type="match status" value="1"/>
</dbReference>
<evidence type="ECO:0000256" key="1">
    <source>
        <dbReference type="ARBA" id="ARBA00004275"/>
    </source>
</evidence>
<dbReference type="PANTHER" id="PTHR24317:SF7">
    <property type="entry name" value="PEROXISOMAL TRANS-2-ENOYL-COA REDUCTASE"/>
    <property type="match status" value="1"/>
</dbReference>
<evidence type="ECO:0000256" key="10">
    <source>
        <dbReference type="ARBA" id="ARBA00023160"/>
    </source>
</evidence>
<evidence type="ECO:0000256" key="8">
    <source>
        <dbReference type="ARBA" id="ARBA00023098"/>
    </source>
</evidence>
<proteinExistence type="predicted"/>
<keyword evidence="14" id="KW-1185">Reference proteome</keyword>
<keyword evidence="7" id="KW-0560">Oxidoreductase</keyword>
<name>A0ABS6CA48_9ACTN</name>
<evidence type="ECO:0000256" key="9">
    <source>
        <dbReference type="ARBA" id="ARBA00023140"/>
    </source>
</evidence>
<keyword evidence="3" id="KW-0444">Lipid biosynthesis</keyword>
<organism evidence="13 14">
    <name type="scientific">Streptomyces niphimycinicus</name>
    <dbReference type="NCBI Taxonomy" id="2842201"/>
    <lineage>
        <taxon>Bacteria</taxon>
        <taxon>Bacillati</taxon>
        <taxon>Actinomycetota</taxon>
        <taxon>Actinomycetes</taxon>
        <taxon>Kitasatosporales</taxon>
        <taxon>Streptomycetaceae</taxon>
        <taxon>Streptomyces</taxon>
    </lineage>
</organism>
<sequence length="290" mass="30051">MRTDQPMPPGGGLRPDIHTGKVALVTGGGTGIGRATALDLAAGGARVVICGRRPEPLAEVADEMESLGGSCVTVSADIREEGSVSTVVGHALEAFGRIDVLVNNAGGQFSAPAEEIGPGGWRAVHRLAVDATWAMTREVARRAMIPQRSGAVFFLAFSPRRGIPGFAHAASARAAVENLAAGLSLEWSRYGIRTVCVAPGTIATGGLDDHYTPEDRQRWERSVPLGRLGRPEDVSGLISFLASPQGSYITGTTVVVDGGADAWGAGHPVPDLAAPEPDLTTPDSSPKDHP</sequence>
<evidence type="ECO:0000256" key="4">
    <source>
        <dbReference type="ARBA" id="ARBA00022553"/>
    </source>
</evidence>
<keyword evidence="8" id="KW-0443">Lipid metabolism</keyword>
<comment type="pathway">
    <text evidence="2">Lipid metabolism.</text>
</comment>
<reference evidence="13 14" key="1">
    <citation type="submission" date="2021-06" db="EMBL/GenBank/DDBJ databases">
        <authorList>
            <person name="Pan X."/>
        </authorList>
    </citation>
    <scope>NUCLEOTIDE SEQUENCE [LARGE SCALE GENOMIC DNA]</scope>
    <source>
        <strain evidence="13 14">4503</strain>
    </source>
</reference>
<accession>A0ABS6CA48</accession>
<dbReference type="InterPro" id="IPR057326">
    <property type="entry name" value="KR_dom"/>
</dbReference>
<dbReference type="SMART" id="SM00822">
    <property type="entry name" value="PKS_KR"/>
    <property type="match status" value="1"/>
</dbReference>
<evidence type="ECO:0000313" key="14">
    <source>
        <dbReference type="Proteomes" id="UP000720508"/>
    </source>
</evidence>
<feature type="domain" description="Ketoreductase" evidence="12">
    <location>
        <begin position="21"/>
        <end position="234"/>
    </location>
</feature>
<keyword evidence="10" id="KW-0275">Fatty acid biosynthesis</keyword>
<dbReference type="Proteomes" id="UP000720508">
    <property type="component" value="Unassembled WGS sequence"/>
</dbReference>
<evidence type="ECO:0000313" key="13">
    <source>
        <dbReference type="EMBL" id="MBU3863743.1"/>
    </source>
</evidence>
<dbReference type="InterPro" id="IPR052388">
    <property type="entry name" value="Peroxisomal_t2-enoyl-CoA_red"/>
</dbReference>
<evidence type="ECO:0000259" key="12">
    <source>
        <dbReference type="SMART" id="SM00822"/>
    </source>
</evidence>
<gene>
    <name evidence="13" type="ORF">KN815_06500</name>
</gene>
<protein>
    <submittedName>
        <fullName evidence="13">SDR family oxidoreductase</fullName>
    </submittedName>
</protein>
<dbReference type="RefSeq" id="WP_216340784.1">
    <property type="nucleotide sequence ID" value="NZ_JAHLEM010000052.1"/>
</dbReference>
<comment type="subcellular location">
    <subcellularLocation>
        <location evidence="1">Peroxisome</location>
    </subcellularLocation>
</comment>
<keyword evidence="4" id="KW-0597">Phosphoprotein</keyword>
<evidence type="ECO:0000256" key="5">
    <source>
        <dbReference type="ARBA" id="ARBA00022832"/>
    </source>
</evidence>
<dbReference type="InterPro" id="IPR002347">
    <property type="entry name" value="SDR_fam"/>
</dbReference>
<dbReference type="PANTHER" id="PTHR24317">
    <property type="entry name" value="PEROXISOMAL TRANS-2-ENOYL-COA REDUCTASE"/>
    <property type="match status" value="1"/>
</dbReference>
<evidence type="ECO:0000256" key="3">
    <source>
        <dbReference type="ARBA" id="ARBA00022516"/>
    </source>
</evidence>
<keyword evidence="5" id="KW-0276">Fatty acid metabolism</keyword>
<evidence type="ECO:0000256" key="11">
    <source>
        <dbReference type="SAM" id="MobiDB-lite"/>
    </source>
</evidence>
<keyword evidence="6" id="KW-0521">NADP</keyword>